<organism evidence="1 2">
    <name type="scientific">Eretmocerus hayati</name>
    <dbReference type="NCBI Taxonomy" id="131215"/>
    <lineage>
        <taxon>Eukaryota</taxon>
        <taxon>Metazoa</taxon>
        <taxon>Ecdysozoa</taxon>
        <taxon>Arthropoda</taxon>
        <taxon>Hexapoda</taxon>
        <taxon>Insecta</taxon>
        <taxon>Pterygota</taxon>
        <taxon>Neoptera</taxon>
        <taxon>Endopterygota</taxon>
        <taxon>Hymenoptera</taxon>
        <taxon>Apocrita</taxon>
        <taxon>Proctotrupomorpha</taxon>
        <taxon>Chalcidoidea</taxon>
        <taxon>Aphelinidae</taxon>
        <taxon>Aphelininae</taxon>
        <taxon>Eretmocerus</taxon>
    </lineage>
</organism>
<evidence type="ECO:0000313" key="2">
    <source>
        <dbReference type="Proteomes" id="UP001239111"/>
    </source>
</evidence>
<sequence length="138" mass="15922">MLRLEEIMKDAPEEYKQFVNDAYFTISRTHKFWCGSWVDFVIDQFLMRNLKGRGGVIQRGMAESILSKWSATQVPISVIMNGLESFAGTSNVSPEQHVEMRDSRKKRDAADLAKVIRFFEDHNPFPVSDQIMSMIKLC</sequence>
<accession>A0ACC2P313</accession>
<comment type="caution">
    <text evidence="1">The sequence shown here is derived from an EMBL/GenBank/DDBJ whole genome shotgun (WGS) entry which is preliminary data.</text>
</comment>
<evidence type="ECO:0000313" key="1">
    <source>
        <dbReference type="EMBL" id="KAJ8677493.1"/>
    </source>
</evidence>
<dbReference type="EMBL" id="CM056742">
    <property type="protein sequence ID" value="KAJ8677493.1"/>
    <property type="molecule type" value="Genomic_DNA"/>
</dbReference>
<gene>
    <name evidence="1" type="ORF">QAD02_013280</name>
</gene>
<proteinExistence type="predicted"/>
<dbReference type="Proteomes" id="UP001239111">
    <property type="component" value="Chromosome 2"/>
</dbReference>
<protein>
    <submittedName>
        <fullName evidence="1">Uncharacterized protein</fullName>
    </submittedName>
</protein>
<reference evidence="1" key="1">
    <citation type="submission" date="2023-04" db="EMBL/GenBank/DDBJ databases">
        <title>A chromosome-level genome assembly of the parasitoid wasp Eretmocerus hayati.</title>
        <authorList>
            <person name="Zhong Y."/>
            <person name="Liu S."/>
            <person name="Liu Y."/>
        </authorList>
    </citation>
    <scope>NUCLEOTIDE SEQUENCE</scope>
    <source>
        <strain evidence="1">ZJU_SS_LIU_2023</strain>
    </source>
</reference>
<keyword evidence="2" id="KW-1185">Reference proteome</keyword>
<name>A0ACC2P313_9HYME</name>